<organism evidence="2 3">
    <name type="scientific">Desulfovibrio fairfieldensis</name>
    <dbReference type="NCBI Taxonomy" id="44742"/>
    <lineage>
        <taxon>Bacteria</taxon>
        <taxon>Pseudomonadati</taxon>
        <taxon>Thermodesulfobacteriota</taxon>
        <taxon>Desulfovibrionia</taxon>
        <taxon>Desulfovibrionales</taxon>
        <taxon>Desulfovibrionaceae</taxon>
        <taxon>Desulfovibrio</taxon>
    </lineage>
</organism>
<dbReference type="Proteomes" id="UP000069241">
    <property type="component" value="Chromosome"/>
</dbReference>
<reference evidence="3" key="1">
    <citation type="submission" date="2016-02" db="EMBL/GenBank/DDBJ databases">
        <authorList>
            <person name="Holder M.E."/>
            <person name="Ajami N.J."/>
            <person name="Petrosino J.F."/>
        </authorList>
    </citation>
    <scope>NUCLEOTIDE SEQUENCE [LARGE SCALE GENOMIC DNA]</scope>
    <source>
        <strain evidence="3">CCUG 45958</strain>
    </source>
</reference>
<evidence type="ECO:0008006" key="4">
    <source>
        <dbReference type="Google" id="ProtNLM"/>
    </source>
</evidence>
<dbReference type="AlphaFoldDB" id="A0A0X8JK88"/>
<dbReference type="STRING" id="44742.AXF13_09325"/>
<evidence type="ECO:0000256" key="1">
    <source>
        <dbReference type="SAM" id="MobiDB-lite"/>
    </source>
</evidence>
<accession>A0A0X8JK88</accession>
<feature type="compositionally biased region" description="Polar residues" evidence="1">
    <location>
        <begin position="1"/>
        <end position="13"/>
    </location>
</feature>
<dbReference type="EMBL" id="CP014229">
    <property type="protein sequence ID" value="AMD90308.1"/>
    <property type="molecule type" value="Genomic_DNA"/>
</dbReference>
<dbReference type="RefSeq" id="WP_062252837.1">
    <property type="nucleotide sequence ID" value="NZ_CP014229.1"/>
</dbReference>
<dbReference type="KEGG" id="dfi:AXF13_09325"/>
<feature type="region of interest" description="Disordered" evidence="1">
    <location>
        <begin position="1"/>
        <end position="21"/>
    </location>
</feature>
<name>A0A0X8JK88_9BACT</name>
<sequence length="327" mass="34747">MHRIDSSTATPDNKFTEGDPTIPVAATTVTADWLNSVQEELVKVVTEAGLELDKADTSQLWQAIVKIIGVKAPIATTKAPGLVQVGSGLAITAAGLLSVLVATAARAGIMQPDGTTCAVDANGVLSVIKKADAAVERLEVLRKLTIGAPKFHRSTVLPDDHAWPDGSFVEFEDWPEFYEIYEQGGFTGLVIPWDADTEEQAANLGKFRPNAANPTGLYLPLHGGQFFRNWVLGGDGTAGTWGTDTGRNLVGSAQAFYPNSLIGWQEFVGALYADNSGRIGNPAASMSGTYPRTLRLDASRLWGGHAGTEFAPAHIRLPVVFYLGKAA</sequence>
<proteinExistence type="predicted"/>
<protein>
    <recommendedName>
        <fullName evidence="4">Phage tail collar domain-containing protein</fullName>
    </recommendedName>
</protein>
<gene>
    <name evidence="2" type="ORF">AXF13_09325</name>
</gene>
<evidence type="ECO:0000313" key="2">
    <source>
        <dbReference type="EMBL" id="AMD90308.1"/>
    </source>
</evidence>
<evidence type="ECO:0000313" key="3">
    <source>
        <dbReference type="Proteomes" id="UP000069241"/>
    </source>
</evidence>
<keyword evidence="3" id="KW-1185">Reference proteome</keyword>